<evidence type="ECO:0000256" key="5">
    <source>
        <dbReference type="ARBA" id="ARBA00023002"/>
    </source>
</evidence>
<comment type="similarity">
    <text evidence="2">Belongs to the acyl-CoA dehydrogenase family.</text>
</comment>
<comment type="cofactor">
    <cofactor evidence="1">
        <name>FAD</name>
        <dbReference type="ChEBI" id="CHEBI:57692"/>
    </cofactor>
</comment>
<organism evidence="9 10">
    <name type="scientific">Pseudorhodoferax aquiterrae</name>
    <dbReference type="NCBI Taxonomy" id="747304"/>
    <lineage>
        <taxon>Bacteria</taxon>
        <taxon>Pseudomonadati</taxon>
        <taxon>Pseudomonadota</taxon>
        <taxon>Betaproteobacteria</taxon>
        <taxon>Burkholderiales</taxon>
        <taxon>Comamonadaceae</taxon>
    </lineage>
</organism>
<dbReference type="SUPFAM" id="SSF56645">
    <property type="entry name" value="Acyl-CoA dehydrogenase NM domain-like"/>
    <property type="match status" value="1"/>
</dbReference>
<dbReference type="EMBL" id="BMYK01000003">
    <property type="protein sequence ID" value="GHC74173.1"/>
    <property type="molecule type" value="Genomic_DNA"/>
</dbReference>
<dbReference type="PANTHER" id="PTHR43292">
    <property type="entry name" value="ACYL-COA DEHYDROGENASE"/>
    <property type="match status" value="1"/>
</dbReference>
<dbReference type="InterPro" id="IPR046373">
    <property type="entry name" value="Acyl-CoA_Oxase/DH_mid-dom_sf"/>
</dbReference>
<name>A0ABQ3FX44_9BURK</name>
<keyword evidence="3" id="KW-0285">Flavoprotein</keyword>
<feature type="domain" description="Acyl-CoA dehydrogenase/oxidase C-terminal" evidence="6">
    <location>
        <begin position="232"/>
        <end position="388"/>
    </location>
</feature>
<comment type="caution">
    <text evidence="9">The sequence shown here is derived from an EMBL/GenBank/DDBJ whole genome shotgun (WGS) entry which is preliminary data.</text>
</comment>
<evidence type="ECO:0000256" key="3">
    <source>
        <dbReference type="ARBA" id="ARBA00022630"/>
    </source>
</evidence>
<dbReference type="PANTHER" id="PTHR43292:SF3">
    <property type="entry name" value="ACYL-COA DEHYDROGENASE FADE29"/>
    <property type="match status" value="1"/>
</dbReference>
<evidence type="ECO:0000259" key="7">
    <source>
        <dbReference type="Pfam" id="PF02770"/>
    </source>
</evidence>
<dbReference type="InterPro" id="IPR037069">
    <property type="entry name" value="AcylCoA_DH/ox_N_sf"/>
</dbReference>
<dbReference type="InterPro" id="IPR036250">
    <property type="entry name" value="AcylCo_DH-like_C"/>
</dbReference>
<dbReference type="InterPro" id="IPR052161">
    <property type="entry name" value="Mycobact_Acyl-CoA_DH"/>
</dbReference>
<dbReference type="Gene3D" id="2.40.110.10">
    <property type="entry name" value="Butyryl-CoA Dehydrogenase, subunit A, domain 2"/>
    <property type="match status" value="1"/>
</dbReference>
<dbReference type="SUPFAM" id="SSF47203">
    <property type="entry name" value="Acyl-CoA dehydrogenase C-terminal domain-like"/>
    <property type="match status" value="1"/>
</dbReference>
<evidence type="ECO:0000256" key="4">
    <source>
        <dbReference type="ARBA" id="ARBA00022827"/>
    </source>
</evidence>
<dbReference type="Gene3D" id="1.20.140.10">
    <property type="entry name" value="Butyryl-CoA Dehydrogenase, subunit A, domain 3"/>
    <property type="match status" value="1"/>
</dbReference>
<dbReference type="RefSeq" id="WP_189685968.1">
    <property type="nucleotide sequence ID" value="NZ_BMYK01000003.1"/>
</dbReference>
<protein>
    <submittedName>
        <fullName evidence="9">Acyl-CoA dehydrogenase</fullName>
    </submittedName>
</protein>
<evidence type="ECO:0000313" key="10">
    <source>
        <dbReference type="Proteomes" id="UP000626210"/>
    </source>
</evidence>
<feature type="domain" description="Acyl-CoA oxidase/dehydrogenase middle" evidence="7">
    <location>
        <begin position="127"/>
        <end position="220"/>
    </location>
</feature>
<dbReference type="InterPro" id="IPR009100">
    <property type="entry name" value="AcylCoA_DH/oxidase_NM_dom_sf"/>
</dbReference>
<evidence type="ECO:0000259" key="8">
    <source>
        <dbReference type="Pfam" id="PF02771"/>
    </source>
</evidence>
<dbReference type="Pfam" id="PF00441">
    <property type="entry name" value="Acyl-CoA_dh_1"/>
    <property type="match status" value="1"/>
</dbReference>
<reference evidence="10" key="1">
    <citation type="journal article" date="2019" name="Int. J. Syst. Evol. Microbiol.">
        <title>The Global Catalogue of Microorganisms (GCM) 10K type strain sequencing project: providing services to taxonomists for standard genome sequencing and annotation.</title>
        <authorList>
            <consortium name="The Broad Institute Genomics Platform"/>
            <consortium name="The Broad Institute Genome Sequencing Center for Infectious Disease"/>
            <person name="Wu L."/>
            <person name="Ma J."/>
        </authorList>
    </citation>
    <scope>NUCLEOTIDE SEQUENCE [LARGE SCALE GENOMIC DNA]</scope>
    <source>
        <strain evidence="10">KCTC 23314</strain>
    </source>
</reference>
<evidence type="ECO:0000256" key="2">
    <source>
        <dbReference type="ARBA" id="ARBA00009347"/>
    </source>
</evidence>
<dbReference type="Gene3D" id="1.10.540.10">
    <property type="entry name" value="Acyl-CoA dehydrogenase/oxidase, N-terminal domain"/>
    <property type="match status" value="1"/>
</dbReference>
<dbReference type="Proteomes" id="UP000626210">
    <property type="component" value="Unassembled WGS sequence"/>
</dbReference>
<dbReference type="Pfam" id="PF02771">
    <property type="entry name" value="Acyl-CoA_dh_N"/>
    <property type="match status" value="1"/>
</dbReference>
<evidence type="ECO:0000256" key="1">
    <source>
        <dbReference type="ARBA" id="ARBA00001974"/>
    </source>
</evidence>
<sequence length="393" mass="44127">MDLNYSAEELAFRDEVRGWLDANLPADIRDKVTHYKGLSKDDILRWHRILAAKGWAVPHWPVEWGGTGWNITQRYLYEEQFGLAGAPALPSFGPSMCASVLLKFGTPQQKERFLPRIREGLDFWVQGYSEPGAGSDLAALKTRAVRDGDVYRVTGQKIWTTLGHFGDWIFCLVRTDPTAEKRQEGISFLLIDMRTPGITVRPLILMDGGHEVNEVFFDDVVVPVENLVHEENKGWTVAKYLLGHERMGSGNVGGSRRELAALKARAGRALKDGKPLMADPRFRDRLSRVEIELDALELTSMRFLDKMRRSGQPPGADVSMLKIRGTEVQQMITELMVQAAGPEAQLFQAEEGGAIDHVTSRLAPRYFNYRKASIYAGSNEIQRNIIAKMTLGL</sequence>
<dbReference type="InterPro" id="IPR013786">
    <property type="entry name" value="AcylCoA_DH/ox_N"/>
</dbReference>
<feature type="domain" description="Acyl-CoA dehydrogenase/oxidase N-terminal" evidence="8">
    <location>
        <begin position="7"/>
        <end position="120"/>
    </location>
</feature>
<dbReference type="Pfam" id="PF02770">
    <property type="entry name" value="Acyl-CoA_dh_M"/>
    <property type="match status" value="1"/>
</dbReference>
<keyword evidence="10" id="KW-1185">Reference proteome</keyword>
<keyword evidence="4" id="KW-0274">FAD</keyword>
<keyword evidence="5" id="KW-0560">Oxidoreductase</keyword>
<gene>
    <name evidence="9" type="ORF">GCM10007320_11070</name>
</gene>
<evidence type="ECO:0000313" key="9">
    <source>
        <dbReference type="EMBL" id="GHC74173.1"/>
    </source>
</evidence>
<proteinExistence type="inferred from homology"/>
<dbReference type="InterPro" id="IPR009075">
    <property type="entry name" value="AcylCo_DH/oxidase_C"/>
</dbReference>
<evidence type="ECO:0000259" key="6">
    <source>
        <dbReference type="Pfam" id="PF00441"/>
    </source>
</evidence>
<dbReference type="InterPro" id="IPR006091">
    <property type="entry name" value="Acyl-CoA_Oxase/DH_mid-dom"/>
</dbReference>
<accession>A0ABQ3FX44</accession>